<proteinExistence type="predicted"/>
<dbReference type="AlphaFoldDB" id="A0A917MK04"/>
<dbReference type="EMBL" id="BMJY01000001">
    <property type="protein sequence ID" value="GGH33842.1"/>
    <property type="molecule type" value="Genomic_DNA"/>
</dbReference>
<evidence type="ECO:0000313" key="2">
    <source>
        <dbReference type="Proteomes" id="UP000657592"/>
    </source>
</evidence>
<evidence type="ECO:0000313" key="1">
    <source>
        <dbReference type="EMBL" id="GGH33842.1"/>
    </source>
</evidence>
<keyword evidence="2" id="KW-1185">Reference proteome</keyword>
<protein>
    <submittedName>
        <fullName evidence="1">Uncharacterized protein</fullName>
    </submittedName>
</protein>
<dbReference type="Proteomes" id="UP000657592">
    <property type="component" value="Unassembled WGS sequence"/>
</dbReference>
<gene>
    <name evidence="1" type="ORF">GCM10010921_01090</name>
</gene>
<accession>A0A917MK04</accession>
<reference evidence="1" key="1">
    <citation type="journal article" date="2014" name="Int. J. Syst. Evol. Microbiol.">
        <title>Complete genome sequence of Corynebacterium casei LMG S-19264T (=DSM 44701T), isolated from a smear-ripened cheese.</title>
        <authorList>
            <consortium name="US DOE Joint Genome Institute (JGI-PGF)"/>
            <person name="Walter F."/>
            <person name="Albersmeier A."/>
            <person name="Kalinowski J."/>
            <person name="Ruckert C."/>
        </authorList>
    </citation>
    <scope>NUCLEOTIDE SEQUENCE</scope>
    <source>
        <strain evidence="1">CGMCC 1.15794</strain>
    </source>
</reference>
<comment type="caution">
    <text evidence="1">The sequence shown here is derived from an EMBL/GenBank/DDBJ whole genome shotgun (WGS) entry which is preliminary data.</text>
</comment>
<reference evidence="1" key="2">
    <citation type="submission" date="2020-09" db="EMBL/GenBank/DDBJ databases">
        <authorList>
            <person name="Sun Q."/>
            <person name="Zhou Y."/>
        </authorList>
    </citation>
    <scope>NUCLEOTIDE SEQUENCE</scope>
    <source>
        <strain evidence="1">CGMCC 1.15794</strain>
    </source>
</reference>
<organism evidence="1 2">
    <name type="scientific">Microbacterium album</name>
    <dbReference type="NCBI Taxonomy" id="2053191"/>
    <lineage>
        <taxon>Bacteria</taxon>
        <taxon>Bacillati</taxon>
        <taxon>Actinomycetota</taxon>
        <taxon>Actinomycetes</taxon>
        <taxon>Micrococcales</taxon>
        <taxon>Microbacteriaceae</taxon>
        <taxon>Microbacterium</taxon>
    </lineage>
</organism>
<name>A0A917MK04_9MICO</name>
<sequence>MIPRGCSGYEAHNGASKTPVRHLEGYEPFQAWIESRGFDVARIAESVSSFGDFIRAQNAEVRESIPETGAAVFLGNILVHSRADAEWLIFEGEFPSVGPIPHCYEPLHLLRFIAESGEPEYDAAAQSTRTWAAASA</sequence>